<comment type="catalytic activity">
    <reaction evidence="5">
        <text>L-proline + a quinone = (S)-1-pyrroline-5-carboxylate + a quinol + H(+)</text>
        <dbReference type="Rhea" id="RHEA:23784"/>
        <dbReference type="ChEBI" id="CHEBI:15378"/>
        <dbReference type="ChEBI" id="CHEBI:17388"/>
        <dbReference type="ChEBI" id="CHEBI:24646"/>
        <dbReference type="ChEBI" id="CHEBI:60039"/>
        <dbReference type="ChEBI" id="CHEBI:132124"/>
        <dbReference type="EC" id="1.5.5.2"/>
    </reaction>
</comment>
<sequence length="571" mass="63587">MHRSFSWRALAHPIYRRRLAFVTISSGALYLGSTKLHSDSPDEVFYASSKPPLSSLVRAYTVYSLCSIPSLVDYSPHILHALSSVPVLKQITEAFVRVTFFEQFVGGDNARATIPLLRALRAGNKGAILGYSAEVDERPTIPSTSNSSTTPYNDKLSYKRFVDEIIRSIDAAADVEDTLRTSNRRSWVAIKLTALVPAHALLNYSKHLVHMRQSGNSQSVPFPGCPTSSDLEILHTKQQSPFLSQEDINSIKDLHTELERVCTHAQQRGVKVIIDAEYSWYQPAIDALQLSLMRKFNKLGDGDEHQQPLIYGTWQAYLRRNPLYLEEALQDARRHKYSLGVKLVRGAYHAHEVPEHTAASKGDSTSFSISPDPTPPVWSSKSETDECYHTGVRTLVKAIAEDVSLRETKHKHDGGGKGWWLSWPTWRSSGNKNKLTPREQPHIGVMFASHNKGTCDLVLEELVKANLARTEDGNGTSEGRTTIVVPEETLRRVAIAQLYGMADDLTDSLVVGTKSETPLVIKYVPYGALSEVLPYLSRRAIENKSVLGEGGASKERKRAWTLIRARLTGSD</sequence>
<reference evidence="8 9" key="1">
    <citation type="submission" date="2014-04" db="EMBL/GenBank/DDBJ databases">
        <title>Evolutionary Origins and Diversification of the Mycorrhizal Mutualists.</title>
        <authorList>
            <consortium name="DOE Joint Genome Institute"/>
            <consortium name="Mycorrhizal Genomics Consortium"/>
            <person name="Kohler A."/>
            <person name="Kuo A."/>
            <person name="Nagy L.G."/>
            <person name="Floudas D."/>
            <person name="Copeland A."/>
            <person name="Barry K.W."/>
            <person name="Cichocki N."/>
            <person name="Veneault-Fourrey C."/>
            <person name="LaButti K."/>
            <person name="Lindquist E.A."/>
            <person name="Lipzen A."/>
            <person name="Lundell T."/>
            <person name="Morin E."/>
            <person name="Murat C."/>
            <person name="Riley R."/>
            <person name="Ohm R."/>
            <person name="Sun H."/>
            <person name="Tunlid A."/>
            <person name="Henrissat B."/>
            <person name="Grigoriev I.V."/>
            <person name="Hibbett D.S."/>
            <person name="Martin F."/>
        </authorList>
    </citation>
    <scope>NUCLEOTIDE SEQUENCE [LARGE SCALE GENOMIC DNA]</scope>
    <source>
        <strain evidence="8 9">Koide BX008</strain>
    </source>
</reference>
<feature type="region of interest" description="Disordered" evidence="6">
    <location>
        <begin position="355"/>
        <end position="383"/>
    </location>
</feature>
<dbReference type="SUPFAM" id="SSF51730">
    <property type="entry name" value="FAD-linked oxidoreductase"/>
    <property type="match status" value="1"/>
</dbReference>
<dbReference type="GO" id="GO:0071949">
    <property type="term" value="F:FAD binding"/>
    <property type="evidence" value="ECO:0007669"/>
    <property type="project" value="TreeGrafter"/>
</dbReference>
<evidence type="ECO:0000256" key="6">
    <source>
        <dbReference type="SAM" id="MobiDB-lite"/>
    </source>
</evidence>
<dbReference type="Pfam" id="PF01619">
    <property type="entry name" value="Pro_dh"/>
    <property type="match status" value="1"/>
</dbReference>
<name>A0A0C2SGD3_AMAMK</name>
<feature type="domain" description="Proline dehydrogenase" evidence="7">
    <location>
        <begin position="157"/>
        <end position="546"/>
    </location>
</feature>
<keyword evidence="3 5" id="KW-0560">Oxidoreductase</keyword>
<evidence type="ECO:0000256" key="5">
    <source>
        <dbReference type="RuleBase" id="RU364054"/>
    </source>
</evidence>
<dbReference type="STRING" id="946122.A0A0C2SGD3"/>
<dbReference type="GO" id="GO:0010133">
    <property type="term" value="P:L-proline catabolic process to L-glutamate"/>
    <property type="evidence" value="ECO:0007669"/>
    <property type="project" value="TreeGrafter"/>
</dbReference>
<proteinExistence type="inferred from homology"/>
<evidence type="ECO:0000256" key="2">
    <source>
        <dbReference type="ARBA" id="ARBA00012695"/>
    </source>
</evidence>
<dbReference type="EC" id="1.5.5.2" evidence="2 5"/>
<dbReference type="GO" id="GO:0005739">
    <property type="term" value="C:mitochondrion"/>
    <property type="evidence" value="ECO:0007669"/>
    <property type="project" value="TreeGrafter"/>
</dbReference>
<dbReference type="EMBL" id="KN818274">
    <property type="protein sequence ID" value="KIL62170.1"/>
    <property type="molecule type" value="Genomic_DNA"/>
</dbReference>
<dbReference type="InterPro" id="IPR015659">
    <property type="entry name" value="Proline_oxidase"/>
</dbReference>
<dbReference type="Gene3D" id="3.20.20.220">
    <property type="match status" value="1"/>
</dbReference>
<dbReference type="GO" id="GO:0004657">
    <property type="term" value="F:proline dehydrogenase activity"/>
    <property type="evidence" value="ECO:0007669"/>
    <property type="project" value="UniProtKB-EC"/>
</dbReference>
<keyword evidence="9" id="KW-1185">Reference proteome</keyword>
<dbReference type="PANTHER" id="PTHR13914:SF0">
    <property type="entry name" value="PROLINE DEHYDROGENASE 1, MITOCHONDRIAL"/>
    <property type="match status" value="1"/>
</dbReference>
<evidence type="ECO:0000256" key="1">
    <source>
        <dbReference type="ARBA" id="ARBA00005869"/>
    </source>
</evidence>
<dbReference type="OrthoDB" id="5464at2759"/>
<organism evidence="8 9">
    <name type="scientific">Amanita muscaria (strain Koide BX008)</name>
    <dbReference type="NCBI Taxonomy" id="946122"/>
    <lineage>
        <taxon>Eukaryota</taxon>
        <taxon>Fungi</taxon>
        <taxon>Dikarya</taxon>
        <taxon>Basidiomycota</taxon>
        <taxon>Agaricomycotina</taxon>
        <taxon>Agaricomycetes</taxon>
        <taxon>Agaricomycetidae</taxon>
        <taxon>Agaricales</taxon>
        <taxon>Pluteineae</taxon>
        <taxon>Amanitaceae</taxon>
        <taxon>Amanita</taxon>
    </lineage>
</organism>
<accession>A0A0C2SGD3</accession>
<evidence type="ECO:0000259" key="7">
    <source>
        <dbReference type="Pfam" id="PF01619"/>
    </source>
</evidence>
<protein>
    <recommendedName>
        <fullName evidence="2 5">Proline dehydrogenase</fullName>
        <ecNumber evidence="2 5">1.5.5.2</ecNumber>
    </recommendedName>
</protein>
<dbReference type="InterPro" id="IPR029041">
    <property type="entry name" value="FAD-linked_oxidoreductase-like"/>
</dbReference>
<dbReference type="HOGENOM" id="CLU_018202_1_1_1"/>
<dbReference type="InParanoid" id="A0A0C2SGD3"/>
<evidence type="ECO:0000313" key="9">
    <source>
        <dbReference type="Proteomes" id="UP000054549"/>
    </source>
</evidence>
<evidence type="ECO:0000313" key="8">
    <source>
        <dbReference type="EMBL" id="KIL62170.1"/>
    </source>
</evidence>
<keyword evidence="5" id="KW-0274">FAD</keyword>
<dbReference type="PANTHER" id="PTHR13914">
    <property type="entry name" value="PROLINE OXIDASE"/>
    <property type="match status" value="1"/>
</dbReference>
<dbReference type="FunCoup" id="A0A0C2SGD3">
    <property type="interactions" value="297"/>
</dbReference>
<dbReference type="Proteomes" id="UP000054549">
    <property type="component" value="Unassembled WGS sequence"/>
</dbReference>
<gene>
    <name evidence="8" type="ORF">M378DRAFT_187387</name>
</gene>
<evidence type="ECO:0000256" key="3">
    <source>
        <dbReference type="ARBA" id="ARBA00023002"/>
    </source>
</evidence>
<evidence type="ECO:0000256" key="4">
    <source>
        <dbReference type="ARBA" id="ARBA00023062"/>
    </source>
</evidence>
<keyword evidence="5" id="KW-0285">Flavoprotein</keyword>
<dbReference type="AlphaFoldDB" id="A0A0C2SGD3"/>
<comment type="cofactor">
    <cofactor evidence="5">
        <name>FAD</name>
        <dbReference type="ChEBI" id="CHEBI:57692"/>
    </cofactor>
</comment>
<comment type="function">
    <text evidence="5">Converts proline to delta-1-pyrroline-5-carboxylate.</text>
</comment>
<comment type="similarity">
    <text evidence="1 5">Belongs to the proline oxidase family.</text>
</comment>
<dbReference type="InterPro" id="IPR002872">
    <property type="entry name" value="Proline_DH_dom"/>
</dbReference>
<keyword evidence="4 5" id="KW-0642">Proline metabolism</keyword>
<feature type="compositionally biased region" description="Polar residues" evidence="6">
    <location>
        <begin position="362"/>
        <end position="381"/>
    </location>
</feature>